<dbReference type="eggNOG" id="ENOG502S5H9">
    <property type="taxonomic scope" value="Eukaryota"/>
</dbReference>
<feature type="region of interest" description="Disordered" evidence="10">
    <location>
        <begin position="174"/>
        <end position="197"/>
    </location>
</feature>
<gene>
    <name evidence="12" type="primary">NPVF</name>
</gene>
<keyword evidence="13" id="KW-1185">Reference proteome</keyword>
<dbReference type="PANTHER" id="PTHR14403:SF6">
    <property type="entry name" value="PRO-FMRFAMIDE-RELATED NEUROPEPTIDE VF"/>
    <property type="match status" value="1"/>
</dbReference>
<comment type="subcellular location">
    <subcellularLocation>
        <location evidence="1">Secreted</location>
    </subcellularLocation>
</comment>
<evidence type="ECO:0000256" key="6">
    <source>
        <dbReference type="ARBA" id="ARBA00022815"/>
    </source>
</evidence>
<keyword evidence="6" id="KW-0027">Amidation</keyword>
<evidence type="ECO:0000256" key="1">
    <source>
        <dbReference type="ARBA" id="ARBA00004613"/>
    </source>
</evidence>
<dbReference type="CTD" id="64111"/>
<reference evidence="12" key="3">
    <citation type="submission" date="2025-09" db="UniProtKB">
        <authorList>
            <consortium name="Ensembl"/>
        </authorList>
    </citation>
    <scope>IDENTIFICATION</scope>
    <source>
        <strain evidence="12">Isolate ISIS603380</strain>
    </source>
</reference>
<dbReference type="GeneID" id="100656570"/>
<accession>G3T2M1</accession>
<keyword evidence="4" id="KW-0964">Secreted</keyword>
<evidence type="ECO:0000256" key="4">
    <source>
        <dbReference type="ARBA" id="ARBA00022525"/>
    </source>
</evidence>
<reference evidence="12 13" key="1">
    <citation type="submission" date="2009-06" db="EMBL/GenBank/DDBJ databases">
        <title>The Genome Sequence of Loxodonta africana (African elephant).</title>
        <authorList>
            <person name="Di Palma F."/>
            <person name="Heiman D."/>
            <person name="Young S."/>
            <person name="Johnson J."/>
            <person name="Lander E.S."/>
            <person name="Lindblad-Toh K."/>
        </authorList>
    </citation>
    <scope>NUCLEOTIDE SEQUENCE [LARGE SCALE GENOMIC DNA]</scope>
    <source>
        <strain evidence="12 13">Isolate ISIS603380</strain>
    </source>
</reference>
<evidence type="ECO:0000256" key="8">
    <source>
        <dbReference type="ARBA" id="ARBA00045318"/>
    </source>
</evidence>
<name>G3T2M1_LOXAF</name>
<dbReference type="OrthoDB" id="8834619at2759"/>
<evidence type="ECO:0000313" key="13">
    <source>
        <dbReference type="Proteomes" id="UP000007646"/>
    </source>
</evidence>
<dbReference type="GO" id="GO:0005615">
    <property type="term" value="C:extracellular space"/>
    <property type="evidence" value="ECO:0007669"/>
    <property type="project" value="Ensembl"/>
</dbReference>
<comment type="similarity">
    <text evidence="2">Belongs to the FARP (FMRFamide related peptide) family.</text>
</comment>
<evidence type="ECO:0000256" key="9">
    <source>
        <dbReference type="ARBA" id="ARBA00046154"/>
    </source>
</evidence>
<dbReference type="Proteomes" id="UP000007646">
    <property type="component" value="Unassembled WGS sequence"/>
</dbReference>
<evidence type="ECO:0000256" key="10">
    <source>
        <dbReference type="SAM" id="MobiDB-lite"/>
    </source>
</evidence>
<keyword evidence="5 11" id="KW-0732">Signal</keyword>
<dbReference type="GO" id="GO:0032277">
    <property type="term" value="P:negative regulation of gonadotropin secretion"/>
    <property type="evidence" value="ECO:0007669"/>
    <property type="project" value="Ensembl"/>
</dbReference>
<comment type="function">
    <text evidence="9">Efficiently inhibits forskolin-induced production of cAMP. Acts as a potent negative regulator of gonadotropin synthesis and secretion. Induces secretion of prolactin.</text>
</comment>
<feature type="compositionally biased region" description="Basic and acidic residues" evidence="10">
    <location>
        <begin position="186"/>
        <end position="197"/>
    </location>
</feature>
<organism evidence="12 13">
    <name type="scientific">Loxodonta africana</name>
    <name type="common">African elephant</name>
    <dbReference type="NCBI Taxonomy" id="9785"/>
    <lineage>
        <taxon>Eukaryota</taxon>
        <taxon>Metazoa</taxon>
        <taxon>Chordata</taxon>
        <taxon>Craniata</taxon>
        <taxon>Vertebrata</taxon>
        <taxon>Euteleostomi</taxon>
        <taxon>Mammalia</taxon>
        <taxon>Eutheria</taxon>
        <taxon>Afrotheria</taxon>
        <taxon>Proboscidea</taxon>
        <taxon>Elephantidae</taxon>
        <taxon>Loxodonta</taxon>
    </lineage>
</organism>
<proteinExistence type="inferred from homology"/>
<feature type="signal peptide" evidence="11">
    <location>
        <begin position="1"/>
        <end position="26"/>
    </location>
</feature>
<protein>
    <recommendedName>
        <fullName evidence="3">Pro-FMRFamide-related neuropeptide VF</fullName>
    </recommendedName>
</protein>
<dbReference type="GO" id="GO:0007218">
    <property type="term" value="P:neuropeptide signaling pathway"/>
    <property type="evidence" value="ECO:0007669"/>
    <property type="project" value="UniProtKB-KW"/>
</dbReference>
<sequence length="197" mass="22564">MEIILSRQFILLTLATSSLLTSNIFCADNLRMSNLHSKENYDKFCEPRGDSKGEKERSLNFEELKDWGPKTVIKMSTHTVNKMPPSVNNLPLRFGRTMEERSPGPTSNLPLRFGRNMGGSILRRVPNLPQRFGRMTAAKRVTKTLSDLIQQSIDLPSANELLYSMTCQLQEIQNPDQKHPRMLGFKKRDDAKLKQEK</sequence>
<dbReference type="OMA" id="KMPHSVA"/>
<evidence type="ECO:0000256" key="5">
    <source>
        <dbReference type="ARBA" id="ARBA00022729"/>
    </source>
</evidence>
<evidence type="ECO:0000256" key="3">
    <source>
        <dbReference type="ARBA" id="ARBA00020574"/>
    </source>
</evidence>
<dbReference type="GO" id="GO:0160041">
    <property type="term" value="F:neuropeptide activity"/>
    <property type="evidence" value="ECO:0007669"/>
    <property type="project" value="Ensembl"/>
</dbReference>
<dbReference type="InterPro" id="IPR026297">
    <property type="entry name" value="FMRFamide-related/fGRP"/>
</dbReference>
<evidence type="ECO:0000313" key="12">
    <source>
        <dbReference type="Ensembl" id="ENSLAFP00000007423.1"/>
    </source>
</evidence>
<evidence type="ECO:0000256" key="2">
    <source>
        <dbReference type="ARBA" id="ARBA00006356"/>
    </source>
</evidence>
<reference evidence="12" key="2">
    <citation type="submission" date="2025-08" db="UniProtKB">
        <authorList>
            <consortium name="Ensembl"/>
        </authorList>
    </citation>
    <scope>IDENTIFICATION</scope>
    <source>
        <strain evidence="12">Isolate ISIS603380</strain>
    </source>
</reference>
<dbReference type="RefSeq" id="XP_003407116.1">
    <property type="nucleotide sequence ID" value="XM_003407068.3"/>
</dbReference>
<comment type="function">
    <text evidence="8">Efficiently inhibits forskolin-induced production of cAMP. Blocks morphine-induced analgesia.</text>
</comment>
<dbReference type="HOGENOM" id="CLU_120051_0_0_1"/>
<dbReference type="KEGG" id="lav:100656570"/>
<dbReference type="GeneTree" id="ENSGT00390000003271"/>
<evidence type="ECO:0000256" key="7">
    <source>
        <dbReference type="ARBA" id="ARBA00023320"/>
    </source>
</evidence>
<evidence type="ECO:0000256" key="11">
    <source>
        <dbReference type="SAM" id="SignalP"/>
    </source>
</evidence>
<dbReference type="InParanoid" id="G3T2M1"/>
<keyword evidence="7" id="KW-0527">Neuropeptide</keyword>
<feature type="chain" id="PRO_5003454773" description="Pro-FMRFamide-related neuropeptide VF" evidence="11">
    <location>
        <begin position="27"/>
        <end position="197"/>
    </location>
</feature>
<dbReference type="AlphaFoldDB" id="G3T2M1"/>
<dbReference type="Ensembl" id="ENSLAFT00000008837.1">
    <property type="protein sequence ID" value="ENSLAFP00000007423.1"/>
    <property type="gene ID" value="ENSLAFG00000008838.1"/>
</dbReference>
<dbReference type="PANTHER" id="PTHR14403">
    <property type="entry name" value="RFAMIDE PEPTIDE GONADOTROPIN INHIBITORY HORMONE"/>
    <property type="match status" value="1"/>
</dbReference>
<dbReference type="STRING" id="9785.ENSLAFP00000007423"/>